<dbReference type="EC" id="2.3.1.30" evidence="7"/>
<dbReference type="NCBIfam" id="NF041874">
    <property type="entry name" value="EPS_EpsC"/>
    <property type="match status" value="1"/>
</dbReference>
<dbReference type="InterPro" id="IPR011004">
    <property type="entry name" value="Trimer_LpxA-like_sf"/>
</dbReference>
<evidence type="ECO:0000313" key="9">
    <source>
        <dbReference type="EMBL" id="GAX88104.1"/>
    </source>
</evidence>
<sequence>MNILNKIKKDFLAVKTRDPAFKNNIELLYAYPGVWALVWYRIANVIYKKGFKRLARFIMAINQFITNMDIHPGATIGENVFIDHGIGVVIGETSIIGNNVTIYQGVTLGGVSLNPGKRHPTIEDDVTIGAGAKILGNITIGKGSKIGANSVVVKDVPPYSTVVGIPGKVIKRKDYTPLAHNKLPDIEKELFEYLMDRIKVLEDAVIHENKNIIEKDEEIEKKYRDYLEALKNR</sequence>
<protein>
    <recommendedName>
        <fullName evidence="7">Serine acetyltransferase</fullName>
        <ecNumber evidence="7">2.3.1.30</ecNumber>
    </recommendedName>
</protein>
<gene>
    <name evidence="9" type="ORF">LNAT_P1399</name>
</gene>
<evidence type="ECO:0000256" key="4">
    <source>
        <dbReference type="ARBA" id="ARBA00022737"/>
    </source>
</evidence>
<dbReference type="InterPro" id="IPR001451">
    <property type="entry name" value="Hexapep"/>
</dbReference>
<dbReference type="Pfam" id="PF14602">
    <property type="entry name" value="Hexapep_2"/>
    <property type="match status" value="1"/>
</dbReference>
<dbReference type="PIRSF" id="PIRSF000441">
    <property type="entry name" value="CysE"/>
    <property type="match status" value="1"/>
</dbReference>
<dbReference type="InterPro" id="IPR053376">
    <property type="entry name" value="Serine_acetyltransferase"/>
</dbReference>
<reference evidence="9 10" key="1">
    <citation type="journal article" date="2017" name="Syst. Appl. Microbiol.">
        <title>Lebetimonas natsushimae sp. nov., a novel strictly anaerobic, moderately thermophilic chemoautotroph isolated from a deep-sea hydrothermal vent polychaete nest in the Mid-Okinawa Trough.</title>
        <authorList>
            <person name="Nagata R."/>
            <person name="Takaki Y."/>
            <person name="Tame A."/>
            <person name="Nunoura T."/>
            <person name="Muto H."/>
            <person name="Mino S."/>
            <person name="Sawayama S."/>
            <person name="Takai K."/>
            <person name="Nakagawa S."/>
        </authorList>
    </citation>
    <scope>NUCLEOTIDE SEQUENCE [LARGE SCALE GENOMIC DNA]</scope>
    <source>
        <strain evidence="9 10">HS1857</strain>
    </source>
</reference>
<evidence type="ECO:0000256" key="7">
    <source>
        <dbReference type="PIRNR" id="PIRNR000441"/>
    </source>
</evidence>
<evidence type="ECO:0000256" key="6">
    <source>
        <dbReference type="ARBA" id="ARBA00049486"/>
    </source>
</evidence>
<evidence type="ECO:0000256" key="2">
    <source>
        <dbReference type="ARBA" id="ARBA00022605"/>
    </source>
</evidence>
<dbReference type="GO" id="GO:0006535">
    <property type="term" value="P:cysteine biosynthetic process from serine"/>
    <property type="evidence" value="ECO:0007669"/>
    <property type="project" value="InterPro"/>
</dbReference>
<comment type="catalytic activity">
    <reaction evidence="6 7">
        <text>L-serine + acetyl-CoA = O-acetyl-L-serine + CoA</text>
        <dbReference type="Rhea" id="RHEA:24560"/>
        <dbReference type="ChEBI" id="CHEBI:33384"/>
        <dbReference type="ChEBI" id="CHEBI:57287"/>
        <dbReference type="ChEBI" id="CHEBI:57288"/>
        <dbReference type="ChEBI" id="CHEBI:58340"/>
        <dbReference type="EC" id="2.3.1.30"/>
    </reaction>
</comment>
<dbReference type="OrthoDB" id="9801456at2"/>
<dbReference type="RefSeq" id="WP_096259856.1">
    <property type="nucleotide sequence ID" value="NZ_BDME01000006.1"/>
</dbReference>
<keyword evidence="5 7" id="KW-0012">Acyltransferase</keyword>
<keyword evidence="8" id="KW-1133">Transmembrane helix</keyword>
<dbReference type="GO" id="GO:0009001">
    <property type="term" value="F:serine O-acetyltransferase activity"/>
    <property type="evidence" value="ECO:0007669"/>
    <property type="project" value="UniProtKB-EC"/>
</dbReference>
<dbReference type="InterPro" id="IPR005881">
    <property type="entry name" value="Ser_O-AcTrfase"/>
</dbReference>
<keyword evidence="3 7" id="KW-0808">Transferase</keyword>
<comment type="caution">
    <text evidence="9">The sequence shown here is derived from an EMBL/GenBank/DDBJ whole genome shotgun (WGS) entry which is preliminary data.</text>
</comment>
<dbReference type="PROSITE" id="PS00101">
    <property type="entry name" value="HEXAPEP_TRANSFERASES"/>
    <property type="match status" value="1"/>
</dbReference>
<dbReference type="NCBIfam" id="TIGR01172">
    <property type="entry name" value="cysE"/>
    <property type="match status" value="1"/>
</dbReference>
<evidence type="ECO:0000256" key="1">
    <source>
        <dbReference type="ARBA" id="ARBA00007274"/>
    </source>
</evidence>
<keyword evidence="2" id="KW-0028">Amino-acid biosynthesis</keyword>
<keyword evidence="8" id="KW-0812">Transmembrane</keyword>
<dbReference type="Gene3D" id="1.10.3130.10">
    <property type="entry name" value="serine acetyltransferase, domain 1"/>
    <property type="match status" value="1"/>
</dbReference>
<dbReference type="Proteomes" id="UP000217944">
    <property type="component" value="Unassembled WGS sequence"/>
</dbReference>
<dbReference type="Gene3D" id="2.160.10.10">
    <property type="entry name" value="Hexapeptide repeat proteins"/>
    <property type="match status" value="1"/>
</dbReference>
<evidence type="ECO:0000256" key="5">
    <source>
        <dbReference type="ARBA" id="ARBA00023315"/>
    </source>
</evidence>
<keyword evidence="10" id="KW-1185">Reference proteome</keyword>
<feature type="transmembrane region" description="Helical" evidence="8">
    <location>
        <begin position="28"/>
        <end position="47"/>
    </location>
</feature>
<evidence type="ECO:0000256" key="8">
    <source>
        <dbReference type="SAM" id="Phobius"/>
    </source>
</evidence>
<keyword evidence="8" id="KW-0472">Membrane</keyword>
<dbReference type="InterPro" id="IPR018357">
    <property type="entry name" value="Hexapep_transf_CS"/>
</dbReference>
<dbReference type="EMBL" id="BDME01000006">
    <property type="protein sequence ID" value="GAX88104.1"/>
    <property type="molecule type" value="Genomic_DNA"/>
</dbReference>
<dbReference type="FunFam" id="2.160.10.10:FF:000007">
    <property type="entry name" value="Serine acetyltransferase"/>
    <property type="match status" value="1"/>
</dbReference>
<dbReference type="InterPro" id="IPR042122">
    <property type="entry name" value="Ser_AcTrfase_N_sf"/>
</dbReference>
<keyword evidence="4" id="KW-0677">Repeat</keyword>
<organism evidence="9 10">
    <name type="scientific">Lebetimonas natsushimae</name>
    <dbReference type="NCBI Taxonomy" id="1936991"/>
    <lineage>
        <taxon>Bacteria</taxon>
        <taxon>Pseudomonadati</taxon>
        <taxon>Campylobacterota</taxon>
        <taxon>Epsilonproteobacteria</taxon>
        <taxon>Nautiliales</taxon>
        <taxon>Nautiliaceae</taxon>
        <taxon>Lebetimonas</taxon>
    </lineage>
</organism>
<dbReference type="PANTHER" id="PTHR42811">
    <property type="entry name" value="SERINE ACETYLTRANSFERASE"/>
    <property type="match status" value="1"/>
</dbReference>
<accession>A0A292YH63</accession>
<dbReference type="InterPro" id="IPR045304">
    <property type="entry name" value="LbH_SAT"/>
</dbReference>
<proteinExistence type="inferred from homology"/>
<dbReference type="GO" id="GO:0005737">
    <property type="term" value="C:cytoplasm"/>
    <property type="evidence" value="ECO:0007669"/>
    <property type="project" value="InterPro"/>
</dbReference>
<comment type="similarity">
    <text evidence="1 7">Belongs to the transferase hexapeptide repeat family.</text>
</comment>
<evidence type="ECO:0000256" key="3">
    <source>
        <dbReference type="ARBA" id="ARBA00022679"/>
    </source>
</evidence>
<evidence type="ECO:0000313" key="10">
    <source>
        <dbReference type="Proteomes" id="UP000217944"/>
    </source>
</evidence>
<dbReference type="AlphaFoldDB" id="A0A292YH63"/>
<dbReference type="CDD" id="cd03354">
    <property type="entry name" value="LbH_SAT"/>
    <property type="match status" value="1"/>
</dbReference>
<dbReference type="SUPFAM" id="SSF51161">
    <property type="entry name" value="Trimeric LpxA-like enzymes"/>
    <property type="match status" value="1"/>
</dbReference>
<dbReference type="Pfam" id="PF00132">
    <property type="entry name" value="Hexapep"/>
    <property type="match status" value="1"/>
</dbReference>
<name>A0A292YH63_9BACT</name>